<name>A0ABW2ZED7_9SPHI</name>
<evidence type="ECO:0000313" key="3">
    <source>
        <dbReference type="Proteomes" id="UP001597073"/>
    </source>
</evidence>
<proteinExistence type="predicted"/>
<evidence type="ECO:0008006" key="4">
    <source>
        <dbReference type="Google" id="ProtNLM"/>
    </source>
</evidence>
<gene>
    <name evidence="2" type="ORF">ACFQZI_06880</name>
</gene>
<reference evidence="3" key="1">
    <citation type="journal article" date="2019" name="Int. J. Syst. Evol. Microbiol.">
        <title>The Global Catalogue of Microorganisms (GCM) 10K type strain sequencing project: providing services to taxonomists for standard genome sequencing and annotation.</title>
        <authorList>
            <consortium name="The Broad Institute Genomics Platform"/>
            <consortium name="The Broad Institute Genome Sequencing Center for Infectious Disease"/>
            <person name="Wu L."/>
            <person name="Ma J."/>
        </authorList>
    </citation>
    <scope>NUCLEOTIDE SEQUENCE [LARGE SCALE GENOMIC DNA]</scope>
    <source>
        <strain evidence="3">CCUG 60742</strain>
    </source>
</reference>
<keyword evidence="3" id="KW-1185">Reference proteome</keyword>
<dbReference type="Proteomes" id="UP001597073">
    <property type="component" value="Unassembled WGS sequence"/>
</dbReference>
<comment type="caution">
    <text evidence="2">The sequence shown here is derived from an EMBL/GenBank/DDBJ whole genome shotgun (WGS) entry which is preliminary data.</text>
</comment>
<evidence type="ECO:0000313" key="2">
    <source>
        <dbReference type="EMBL" id="MFD0764571.1"/>
    </source>
</evidence>
<feature type="chain" id="PRO_5046007691" description="Outer membrane protein beta-barrel domain-containing protein" evidence="1">
    <location>
        <begin position="24"/>
        <end position="189"/>
    </location>
</feature>
<evidence type="ECO:0000256" key="1">
    <source>
        <dbReference type="SAM" id="SignalP"/>
    </source>
</evidence>
<dbReference type="RefSeq" id="WP_377140224.1">
    <property type="nucleotide sequence ID" value="NZ_JBHTIA010000003.1"/>
</dbReference>
<sequence length="189" mass="20055">MKNSIKTILVLSALSGFSIAAKAQTGETQVKTGTGIVYSLGVESGVSTGDFNKSHRWNVGGSFQADIPVAANLYITANAGYNNFFGKNNLTDISLIPVKGGIKYFPLEILYVQAEAGAAFATNKPDVGFERTAAFIYAPQVGVRLQLGQSNSYIDAGVRYEGSSRFTSAAEGSKVNFFGLRLAYALATK</sequence>
<accession>A0ABW2ZED7</accession>
<feature type="signal peptide" evidence="1">
    <location>
        <begin position="1"/>
        <end position="23"/>
    </location>
</feature>
<protein>
    <recommendedName>
        <fullName evidence="4">Outer membrane protein beta-barrel domain-containing protein</fullName>
    </recommendedName>
</protein>
<dbReference type="EMBL" id="JBHTIA010000003">
    <property type="protein sequence ID" value="MFD0764571.1"/>
    <property type="molecule type" value="Genomic_DNA"/>
</dbReference>
<organism evidence="2 3">
    <name type="scientific">Mucilaginibacter lutimaris</name>
    <dbReference type="NCBI Taxonomy" id="931629"/>
    <lineage>
        <taxon>Bacteria</taxon>
        <taxon>Pseudomonadati</taxon>
        <taxon>Bacteroidota</taxon>
        <taxon>Sphingobacteriia</taxon>
        <taxon>Sphingobacteriales</taxon>
        <taxon>Sphingobacteriaceae</taxon>
        <taxon>Mucilaginibacter</taxon>
    </lineage>
</organism>
<keyword evidence="1" id="KW-0732">Signal</keyword>